<protein>
    <recommendedName>
        <fullName evidence="6">15-hydroxyprostaglandin dehydrogenase [NAD(+)]</fullName>
        <ecNumber evidence="4">1.1.1.141</ecNumber>
        <ecNumber evidence="5">1.1.1.232</ecNumber>
    </recommendedName>
    <alternativeName>
        <fullName evidence="8">Eicosanoid/docosanoid dehydrogenase [NAD(+)]</fullName>
    </alternativeName>
    <alternativeName>
        <fullName evidence="7">Prostaglandin dehydrogenase 1</fullName>
    </alternativeName>
</protein>
<comment type="catalytic activity">
    <reaction evidence="11">
        <text>resolvin D1 + NAD(+) = 8-oxoresolvin D1 + NADH + H(+)</text>
        <dbReference type="Rhea" id="RHEA:50124"/>
        <dbReference type="ChEBI" id="CHEBI:15378"/>
        <dbReference type="ChEBI" id="CHEBI:57540"/>
        <dbReference type="ChEBI" id="CHEBI:57945"/>
        <dbReference type="ChEBI" id="CHEBI:132079"/>
        <dbReference type="ChEBI" id="CHEBI:132080"/>
    </reaction>
    <physiologicalReaction direction="left-to-right" evidence="11">
        <dbReference type="Rhea" id="RHEA:50125"/>
    </physiologicalReaction>
</comment>
<evidence type="ECO:0000256" key="12">
    <source>
        <dbReference type="ARBA" id="ARBA00048008"/>
    </source>
</evidence>
<evidence type="ECO:0000256" key="9">
    <source>
        <dbReference type="ARBA" id="ARBA00045705"/>
    </source>
</evidence>
<keyword evidence="2" id="KW-0443">Lipid metabolism</keyword>
<evidence type="ECO:0000256" key="5">
    <source>
        <dbReference type="ARBA" id="ARBA00039060"/>
    </source>
</evidence>
<evidence type="ECO:0000256" key="18">
    <source>
        <dbReference type="ARBA" id="ARBA00048611"/>
    </source>
</evidence>
<evidence type="ECO:0000256" key="22">
    <source>
        <dbReference type="ARBA" id="ARBA00049188"/>
    </source>
</evidence>
<organism evidence="23 24">
    <name type="scientific">Branchiostoma lanceolatum</name>
    <name type="common">Common lancelet</name>
    <name type="synonym">Amphioxus lanceolatum</name>
    <dbReference type="NCBI Taxonomy" id="7740"/>
    <lineage>
        <taxon>Eukaryota</taxon>
        <taxon>Metazoa</taxon>
        <taxon>Chordata</taxon>
        <taxon>Cephalochordata</taxon>
        <taxon>Leptocardii</taxon>
        <taxon>Amphioxiformes</taxon>
        <taxon>Branchiostomatidae</taxon>
        <taxon>Branchiostoma</taxon>
    </lineage>
</organism>
<comment type="catalytic activity">
    <reaction evidence="12">
        <text>14-hydroxy-(4Z,7Z,10Z,12E,16Z,19Z)-docosahexaenoate + NAD(+) = 14-oxo-(4Z,7Z,10Z,12E,16Z,19Z)-docosahexaenoate + NADH + H(+)</text>
        <dbReference type="Rhea" id="RHEA:48952"/>
        <dbReference type="ChEBI" id="CHEBI:15378"/>
        <dbReference type="ChEBI" id="CHEBI:57540"/>
        <dbReference type="ChEBI" id="CHEBI:57945"/>
        <dbReference type="ChEBI" id="CHEBI:90866"/>
        <dbReference type="ChEBI" id="CHEBI:90867"/>
    </reaction>
    <physiologicalReaction direction="left-to-right" evidence="12">
        <dbReference type="Rhea" id="RHEA:48953"/>
    </physiologicalReaction>
</comment>
<accession>A0A8K0EYD6</accession>
<dbReference type="PANTHER" id="PTHR44229">
    <property type="entry name" value="15-HYDROXYPROSTAGLANDIN DEHYDROGENASE [NAD(+)]"/>
    <property type="match status" value="1"/>
</dbReference>
<evidence type="ECO:0000256" key="13">
    <source>
        <dbReference type="ARBA" id="ARBA00048140"/>
    </source>
</evidence>
<dbReference type="Gene3D" id="3.40.50.720">
    <property type="entry name" value="NAD(P)-binding Rossmann-like Domain"/>
    <property type="match status" value="1"/>
</dbReference>
<dbReference type="GO" id="GO:0047034">
    <property type="term" value="F:15-hydroxyicosatetraenoate dehydrogenase activity"/>
    <property type="evidence" value="ECO:0007669"/>
    <property type="project" value="UniProtKB-EC"/>
</dbReference>
<dbReference type="GO" id="GO:0016404">
    <property type="term" value="F:15-hydroxyprostaglandin dehydrogenase (NAD+) activity"/>
    <property type="evidence" value="ECO:0007669"/>
    <property type="project" value="UniProtKB-EC"/>
</dbReference>
<comment type="catalytic activity">
    <reaction evidence="19">
        <text>prostaglandin E2 + NAD(+) = 15-oxoprostaglandin E2 + NADH + H(+)</text>
        <dbReference type="Rhea" id="RHEA:11876"/>
        <dbReference type="ChEBI" id="CHEBI:15378"/>
        <dbReference type="ChEBI" id="CHEBI:57400"/>
        <dbReference type="ChEBI" id="CHEBI:57540"/>
        <dbReference type="ChEBI" id="CHEBI:57945"/>
        <dbReference type="ChEBI" id="CHEBI:606564"/>
        <dbReference type="EC" id="1.1.1.141"/>
    </reaction>
    <physiologicalReaction direction="left-to-right" evidence="19">
        <dbReference type="Rhea" id="RHEA:11877"/>
    </physiologicalReaction>
</comment>
<evidence type="ECO:0000256" key="20">
    <source>
        <dbReference type="ARBA" id="ARBA00048921"/>
    </source>
</evidence>
<evidence type="ECO:0000313" key="24">
    <source>
        <dbReference type="Proteomes" id="UP000838412"/>
    </source>
</evidence>
<keyword evidence="2" id="KW-0276">Fatty acid metabolism</keyword>
<evidence type="ECO:0000256" key="3">
    <source>
        <dbReference type="ARBA" id="ARBA00023002"/>
    </source>
</evidence>
<dbReference type="GO" id="GO:0005737">
    <property type="term" value="C:cytoplasm"/>
    <property type="evidence" value="ECO:0007669"/>
    <property type="project" value="TreeGrafter"/>
</dbReference>
<dbReference type="EC" id="1.1.1.141" evidence="4"/>
<evidence type="ECO:0000256" key="11">
    <source>
        <dbReference type="ARBA" id="ARBA00047672"/>
    </source>
</evidence>
<evidence type="ECO:0000256" key="6">
    <source>
        <dbReference type="ARBA" id="ARBA00040276"/>
    </source>
</evidence>
<comment type="catalytic activity">
    <reaction evidence="14">
        <text>(11R)-hydroxy-(5Z,8Z,12E,14Z)-eicosatetraenoate + NAD(+) = 11-oxo-(5Z,8Z,12E,14Z)-eicosatetraenoate + NADH + H(+)</text>
        <dbReference type="Rhea" id="RHEA:48640"/>
        <dbReference type="ChEBI" id="CHEBI:15378"/>
        <dbReference type="ChEBI" id="CHEBI:57540"/>
        <dbReference type="ChEBI" id="CHEBI:57945"/>
        <dbReference type="ChEBI" id="CHEBI:78836"/>
        <dbReference type="ChEBI" id="CHEBI:90697"/>
    </reaction>
    <physiologicalReaction direction="left-to-right" evidence="14">
        <dbReference type="Rhea" id="RHEA:48641"/>
    </physiologicalReaction>
</comment>
<evidence type="ECO:0000256" key="4">
    <source>
        <dbReference type="ARBA" id="ARBA00038968"/>
    </source>
</evidence>
<reference evidence="23" key="1">
    <citation type="submission" date="2022-01" db="EMBL/GenBank/DDBJ databases">
        <authorList>
            <person name="Braso-Vives M."/>
        </authorList>
    </citation>
    <scope>NUCLEOTIDE SEQUENCE</scope>
</reference>
<gene>
    <name evidence="23" type="primary">HPGD</name>
    <name evidence="23" type="ORF">BLAG_LOCUS23172</name>
</gene>
<comment type="catalytic activity">
    <reaction evidence="20">
        <text>resolvin D2 + NAD(+) = 16-oxoresolvin D2 + NADH + H(+)</text>
        <dbReference type="Rhea" id="RHEA:53588"/>
        <dbReference type="ChEBI" id="CHEBI:15378"/>
        <dbReference type="ChEBI" id="CHEBI:57540"/>
        <dbReference type="ChEBI" id="CHEBI:57945"/>
        <dbReference type="ChEBI" id="CHEBI:133367"/>
        <dbReference type="ChEBI" id="CHEBI:137498"/>
    </reaction>
    <physiologicalReaction direction="left-to-right" evidence="20">
        <dbReference type="Rhea" id="RHEA:53589"/>
    </physiologicalReaction>
</comment>
<evidence type="ECO:0000256" key="7">
    <source>
        <dbReference type="ARBA" id="ARBA00041812"/>
    </source>
</evidence>
<evidence type="ECO:0000313" key="23">
    <source>
        <dbReference type="EMBL" id="CAH1271055.1"/>
    </source>
</evidence>
<evidence type="ECO:0000256" key="14">
    <source>
        <dbReference type="ARBA" id="ARBA00048144"/>
    </source>
</evidence>
<dbReference type="InterPro" id="IPR002347">
    <property type="entry name" value="SDR_fam"/>
</dbReference>
<evidence type="ECO:0000256" key="1">
    <source>
        <dbReference type="ARBA" id="ARBA00006484"/>
    </source>
</evidence>
<evidence type="ECO:0000256" key="21">
    <source>
        <dbReference type="ARBA" id="ARBA00049151"/>
    </source>
</evidence>
<comment type="catalytic activity">
    <reaction evidence="13">
        <text>15-oxo-(5S,6R)-dihydroxy-(7E,9E,11Z)-eicosatrienoate + NADH + H(+) = (5S,6R,15S)-trihydroxy-(7E,9E,11Z)-eicosatrienoate + NAD(+)</text>
        <dbReference type="Rhea" id="RHEA:41596"/>
        <dbReference type="ChEBI" id="CHEBI:15378"/>
        <dbReference type="ChEBI" id="CHEBI:57540"/>
        <dbReference type="ChEBI" id="CHEBI:57945"/>
        <dbReference type="ChEBI" id="CHEBI:78325"/>
        <dbReference type="ChEBI" id="CHEBI:78329"/>
    </reaction>
    <physiologicalReaction direction="left-to-right" evidence="13">
        <dbReference type="Rhea" id="RHEA:41597"/>
    </physiologicalReaction>
</comment>
<evidence type="ECO:0000256" key="2">
    <source>
        <dbReference type="ARBA" id="ARBA00022501"/>
    </source>
</evidence>
<evidence type="ECO:0000256" key="15">
    <source>
        <dbReference type="ARBA" id="ARBA00048170"/>
    </source>
</evidence>
<comment type="function">
    <text evidence="9">Catalyzes the NAD-dependent dehydrogenation (oxidation) of a broad array of hydroxylated polyunsaturated fatty acids (mainly eicosanoids and docosanoids, including prostaglandins, lipoxins and resolvins), yielding their corresponding keto (oxo) metabolites. Decreases the levels of the pro-proliferative prostaglandins such as prostaglandin E2 (whose activity is increased in cancer because of an increase in the expression of cyclooxygenase 2) and generates oxo-fatty acid products that can profoundly influence cell function by abrogating pro-inflammatory cytokine expression. Converts resolvins E1, D1 and D2 to their oxo products, which represents a mode of resolvin inactivation. Resolvin E1 plays important roles during the resolution phase of acute inflammation, while resolvins D1 and D2 have a unique role in obesity-induced adipose inflammation.</text>
</comment>
<proteinExistence type="inferred from homology"/>
<keyword evidence="3" id="KW-0560">Oxidoreductase</keyword>
<comment type="catalytic activity">
    <reaction evidence="21">
        <text>(15S)-hydroxy-(5Z,8Z,11Z,13E)-eicosatetraenoate + NAD(+) = 15-oxo-(5Z,8Z,11Z,13E)-eicosatetraenoate + NADH + H(+)</text>
        <dbReference type="Rhea" id="RHEA:23260"/>
        <dbReference type="ChEBI" id="CHEBI:15378"/>
        <dbReference type="ChEBI" id="CHEBI:57409"/>
        <dbReference type="ChEBI" id="CHEBI:57410"/>
        <dbReference type="ChEBI" id="CHEBI:57540"/>
        <dbReference type="ChEBI" id="CHEBI:57945"/>
        <dbReference type="EC" id="1.1.1.232"/>
    </reaction>
    <physiologicalReaction direction="left-to-right" evidence="21">
        <dbReference type="Rhea" id="RHEA:23261"/>
    </physiologicalReaction>
</comment>
<evidence type="ECO:0000256" key="10">
    <source>
        <dbReference type="ARBA" id="ARBA00047325"/>
    </source>
</evidence>
<comment type="catalytic activity">
    <reaction evidence="10">
        <text>prostaglandin E1 + NAD(+) = 15-oxoprostaglandin E1 + NADH + H(+)</text>
        <dbReference type="Rhea" id="RHEA:16477"/>
        <dbReference type="ChEBI" id="CHEBI:15378"/>
        <dbReference type="ChEBI" id="CHEBI:57397"/>
        <dbReference type="ChEBI" id="CHEBI:57401"/>
        <dbReference type="ChEBI" id="CHEBI:57540"/>
        <dbReference type="ChEBI" id="CHEBI:57945"/>
    </reaction>
    <physiologicalReaction direction="left-to-right" evidence="10">
        <dbReference type="Rhea" id="RHEA:16478"/>
    </physiologicalReaction>
</comment>
<dbReference type="GO" id="GO:0006693">
    <property type="term" value="P:prostaglandin metabolic process"/>
    <property type="evidence" value="ECO:0007669"/>
    <property type="project" value="UniProtKB-KW"/>
</dbReference>
<comment type="catalytic activity">
    <reaction evidence="15">
        <text>resolvin D1 + NAD(+) = 17-oxoresolvin D1 + NADH + H(+)</text>
        <dbReference type="Rhea" id="RHEA:50128"/>
        <dbReference type="ChEBI" id="CHEBI:15378"/>
        <dbReference type="ChEBI" id="CHEBI:57540"/>
        <dbReference type="ChEBI" id="CHEBI:57945"/>
        <dbReference type="ChEBI" id="CHEBI:132079"/>
        <dbReference type="ChEBI" id="CHEBI:132081"/>
    </reaction>
    <physiologicalReaction direction="left-to-right" evidence="15">
        <dbReference type="Rhea" id="RHEA:50129"/>
    </physiologicalReaction>
</comment>
<evidence type="ECO:0000256" key="19">
    <source>
        <dbReference type="ARBA" id="ARBA00048739"/>
    </source>
</evidence>
<keyword evidence="2" id="KW-0644">Prostaglandin metabolism</keyword>
<evidence type="ECO:0000256" key="17">
    <source>
        <dbReference type="ARBA" id="ARBA00048535"/>
    </source>
</evidence>
<dbReference type="InterPro" id="IPR036291">
    <property type="entry name" value="NAD(P)-bd_dom_sf"/>
</dbReference>
<comment type="catalytic activity">
    <reaction evidence="18">
        <text>prostaglandin A1 + NAD(+) = 15-oxo-prostaglandin A1 + NADH + H(+)</text>
        <dbReference type="Rhea" id="RHEA:41263"/>
        <dbReference type="ChEBI" id="CHEBI:15378"/>
        <dbReference type="ChEBI" id="CHEBI:57398"/>
        <dbReference type="ChEBI" id="CHEBI:57540"/>
        <dbReference type="ChEBI" id="CHEBI:57945"/>
        <dbReference type="ChEBI" id="CHEBI:85072"/>
    </reaction>
    <physiologicalReaction direction="left-to-right" evidence="18">
        <dbReference type="Rhea" id="RHEA:41264"/>
    </physiologicalReaction>
</comment>
<dbReference type="Proteomes" id="UP000838412">
    <property type="component" value="Chromosome 8"/>
</dbReference>
<name>A0A8K0EYD6_BRALA</name>
<comment type="catalytic activity">
    <reaction evidence="17">
        <text>lipoxin A4 + NAD(+) = 15-oxo-(5S,6R)-dihydroxy-(7E,9E,11Z,13E)-eicosatetraenoate + NADH + H(+)</text>
        <dbReference type="Rhea" id="RHEA:41572"/>
        <dbReference type="ChEBI" id="CHEBI:15378"/>
        <dbReference type="ChEBI" id="CHEBI:57540"/>
        <dbReference type="ChEBI" id="CHEBI:57945"/>
        <dbReference type="ChEBI" id="CHEBI:67026"/>
        <dbReference type="ChEBI" id="CHEBI:78311"/>
    </reaction>
    <physiologicalReaction direction="left-to-right" evidence="17">
        <dbReference type="Rhea" id="RHEA:41573"/>
    </physiologicalReaction>
</comment>
<dbReference type="Pfam" id="PF00106">
    <property type="entry name" value="adh_short"/>
    <property type="match status" value="1"/>
</dbReference>
<sequence length="80" mass="8412">MQLTGKIALVTGAARGLGKGCAEAILERGAKVALLDTNESVGQETAAAFTLKYGADMCTFILCDVTDKDQLEGTNYSFSF</sequence>
<dbReference type="AlphaFoldDB" id="A0A8K0EYD6"/>
<dbReference type="EMBL" id="OV696693">
    <property type="protein sequence ID" value="CAH1271055.1"/>
    <property type="molecule type" value="Genomic_DNA"/>
</dbReference>
<evidence type="ECO:0000256" key="8">
    <source>
        <dbReference type="ARBA" id="ARBA00042026"/>
    </source>
</evidence>
<keyword evidence="24" id="KW-1185">Reference proteome</keyword>
<dbReference type="OrthoDB" id="417891at2759"/>
<dbReference type="PANTHER" id="PTHR44229:SF4">
    <property type="entry name" value="15-HYDROXYPROSTAGLANDIN DEHYDROGENASE [NAD(+)]"/>
    <property type="match status" value="1"/>
</dbReference>
<dbReference type="EC" id="1.1.1.232" evidence="5"/>
<evidence type="ECO:0000256" key="16">
    <source>
        <dbReference type="ARBA" id="ARBA00048393"/>
    </source>
</evidence>
<comment type="catalytic activity">
    <reaction evidence="22">
        <text>resolvin E1 + NAD(+) = 18-oxo-resolvin E1 + NADH + H(+)</text>
        <dbReference type="Rhea" id="RHEA:49244"/>
        <dbReference type="ChEBI" id="CHEBI:15378"/>
        <dbReference type="ChEBI" id="CHEBI:57540"/>
        <dbReference type="ChEBI" id="CHEBI:57945"/>
        <dbReference type="ChEBI" id="CHEBI:91000"/>
        <dbReference type="ChEBI" id="CHEBI:91001"/>
    </reaction>
    <physiologicalReaction direction="left-to-right" evidence="22">
        <dbReference type="Rhea" id="RHEA:49245"/>
    </physiologicalReaction>
</comment>
<comment type="catalytic activity">
    <reaction evidence="16">
        <text>resolvin D2 + NAD(+) = 7-oxoresolvin D2 + NADH + H(+)</text>
        <dbReference type="Rhea" id="RHEA:53584"/>
        <dbReference type="ChEBI" id="CHEBI:15378"/>
        <dbReference type="ChEBI" id="CHEBI:57540"/>
        <dbReference type="ChEBI" id="CHEBI:57945"/>
        <dbReference type="ChEBI" id="CHEBI:133367"/>
        <dbReference type="ChEBI" id="CHEBI:137497"/>
    </reaction>
    <physiologicalReaction direction="left-to-right" evidence="16">
        <dbReference type="Rhea" id="RHEA:53585"/>
    </physiologicalReaction>
</comment>
<dbReference type="SUPFAM" id="SSF51735">
    <property type="entry name" value="NAD(P)-binding Rossmann-fold domains"/>
    <property type="match status" value="1"/>
</dbReference>
<comment type="similarity">
    <text evidence="1">Belongs to the short-chain dehydrogenases/reductases (SDR) family.</text>
</comment>